<evidence type="ECO:0000256" key="3">
    <source>
        <dbReference type="ARBA" id="ARBA00022481"/>
    </source>
</evidence>
<evidence type="ECO:0000256" key="2">
    <source>
        <dbReference type="ARBA" id="ARBA00022475"/>
    </source>
</evidence>
<feature type="domain" description="General secretion pathway GspH" evidence="10">
    <location>
        <begin position="95"/>
        <end position="202"/>
    </location>
</feature>
<keyword evidence="7 9" id="KW-0472">Membrane</keyword>
<dbReference type="Gene3D" id="3.30.700.10">
    <property type="entry name" value="Glycoprotein, Type 4 Pilin"/>
    <property type="match status" value="1"/>
</dbReference>
<dbReference type="AlphaFoldDB" id="A0A937X9B8"/>
<dbReference type="EMBL" id="VGIY01000013">
    <property type="protein sequence ID" value="MBM3316434.1"/>
    <property type="molecule type" value="Genomic_DNA"/>
</dbReference>
<proteinExistence type="predicted"/>
<feature type="transmembrane region" description="Helical" evidence="9">
    <location>
        <begin position="65"/>
        <end position="83"/>
    </location>
</feature>
<dbReference type="InterPro" id="IPR022346">
    <property type="entry name" value="T2SS_GspH"/>
</dbReference>
<evidence type="ECO:0000256" key="1">
    <source>
        <dbReference type="ARBA" id="ARBA00004377"/>
    </source>
</evidence>
<dbReference type="Pfam" id="PF07963">
    <property type="entry name" value="N_methyl"/>
    <property type="match status" value="1"/>
</dbReference>
<dbReference type="SUPFAM" id="SSF54523">
    <property type="entry name" value="Pili subunits"/>
    <property type="match status" value="1"/>
</dbReference>
<evidence type="ECO:0000256" key="4">
    <source>
        <dbReference type="ARBA" id="ARBA00022519"/>
    </source>
</evidence>
<evidence type="ECO:0000256" key="5">
    <source>
        <dbReference type="ARBA" id="ARBA00022692"/>
    </source>
</evidence>
<gene>
    <name evidence="11" type="ORF">FJY75_01140</name>
</gene>
<accession>A0A937X9B8</accession>
<organism evidence="11 12">
    <name type="scientific">Eiseniibacteriota bacterium</name>
    <dbReference type="NCBI Taxonomy" id="2212470"/>
    <lineage>
        <taxon>Bacteria</taxon>
        <taxon>Candidatus Eiseniibacteriota</taxon>
    </lineage>
</organism>
<dbReference type="GO" id="GO:0015628">
    <property type="term" value="P:protein secretion by the type II secretion system"/>
    <property type="evidence" value="ECO:0007669"/>
    <property type="project" value="InterPro"/>
</dbReference>
<protein>
    <submittedName>
        <fullName evidence="11">Prepilin-type N-terminal cleavage/methylation domain-containing protein</fullName>
    </submittedName>
</protein>
<evidence type="ECO:0000256" key="7">
    <source>
        <dbReference type="ARBA" id="ARBA00023136"/>
    </source>
</evidence>
<keyword evidence="3" id="KW-0488">Methylation</keyword>
<dbReference type="InterPro" id="IPR012902">
    <property type="entry name" value="N_methyl_site"/>
</dbReference>
<name>A0A937X9B8_UNCEI</name>
<comment type="caution">
    <text evidence="11">The sequence shown here is derived from an EMBL/GenBank/DDBJ whole genome shotgun (WGS) entry which is preliminary data.</text>
</comment>
<keyword evidence="2" id="KW-1003">Cell membrane</keyword>
<sequence>MRIQPFPSRAARVVRAPGGAAPGPSAPGARPASGAAAPARVRGGAPRASTPEPVSPRGGFSLTELLVVVALLGLVMAAAVPNFGRLVARDRVDAASQEVVSALILARQKALARRTDYRVTLAGSPAVISVARLTDDGWVDDPVRPLTLHPGIQATALFGGDAGNQELLIGPQGLLLAEDAPALITLTNDRADSAVVRMLRTGRVRADVH</sequence>
<feature type="region of interest" description="Disordered" evidence="8">
    <location>
        <begin position="1"/>
        <end position="56"/>
    </location>
</feature>
<evidence type="ECO:0000313" key="12">
    <source>
        <dbReference type="Proteomes" id="UP000748308"/>
    </source>
</evidence>
<dbReference type="NCBIfam" id="TIGR02532">
    <property type="entry name" value="IV_pilin_GFxxxE"/>
    <property type="match status" value="1"/>
</dbReference>
<evidence type="ECO:0000313" key="11">
    <source>
        <dbReference type="EMBL" id="MBM3316434.1"/>
    </source>
</evidence>
<evidence type="ECO:0000259" key="10">
    <source>
        <dbReference type="Pfam" id="PF12019"/>
    </source>
</evidence>
<evidence type="ECO:0000256" key="6">
    <source>
        <dbReference type="ARBA" id="ARBA00022989"/>
    </source>
</evidence>
<keyword evidence="6 9" id="KW-1133">Transmembrane helix</keyword>
<comment type="subcellular location">
    <subcellularLocation>
        <location evidence="1">Cell inner membrane</location>
        <topology evidence="1">Single-pass membrane protein</topology>
    </subcellularLocation>
</comment>
<dbReference type="Proteomes" id="UP000748308">
    <property type="component" value="Unassembled WGS sequence"/>
</dbReference>
<feature type="compositionally biased region" description="Low complexity" evidence="8">
    <location>
        <begin position="7"/>
        <end position="48"/>
    </location>
</feature>
<keyword evidence="5 9" id="KW-0812">Transmembrane</keyword>
<dbReference type="GO" id="GO:0015627">
    <property type="term" value="C:type II protein secretion system complex"/>
    <property type="evidence" value="ECO:0007669"/>
    <property type="project" value="InterPro"/>
</dbReference>
<evidence type="ECO:0000256" key="9">
    <source>
        <dbReference type="SAM" id="Phobius"/>
    </source>
</evidence>
<dbReference type="InterPro" id="IPR045584">
    <property type="entry name" value="Pilin-like"/>
</dbReference>
<dbReference type="Pfam" id="PF12019">
    <property type="entry name" value="GspH"/>
    <property type="match status" value="1"/>
</dbReference>
<dbReference type="GO" id="GO:0005886">
    <property type="term" value="C:plasma membrane"/>
    <property type="evidence" value="ECO:0007669"/>
    <property type="project" value="UniProtKB-SubCell"/>
</dbReference>
<reference evidence="11" key="1">
    <citation type="submission" date="2019-03" db="EMBL/GenBank/DDBJ databases">
        <title>Lake Tanganyika Metagenome-Assembled Genomes (MAGs).</title>
        <authorList>
            <person name="Tran P."/>
        </authorList>
    </citation>
    <scope>NUCLEOTIDE SEQUENCE</scope>
    <source>
        <strain evidence="11">M_DeepCast_400m_m2_100</strain>
    </source>
</reference>
<keyword evidence="4" id="KW-0997">Cell inner membrane</keyword>
<evidence type="ECO:0000256" key="8">
    <source>
        <dbReference type="SAM" id="MobiDB-lite"/>
    </source>
</evidence>